<dbReference type="PROSITE" id="PS50097">
    <property type="entry name" value="BTB"/>
    <property type="match status" value="1"/>
</dbReference>
<dbReference type="CDD" id="cd18186">
    <property type="entry name" value="BTB_POZ_ZBTB_KLHL-like"/>
    <property type="match status" value="1"/>
</dbReference>
<keyword evidence="3" id="KW-1185">Reference proteome</keyword>
<dbReference type="Proteomes" id="UP001221757">
    <property type="component" value="Unassembled WGS sequence"/>
</dbReference>
<evidence type="ECO:0000313" key="3">
    <source>
        <dbReference type="Proteomes" id="UP001221757"/>
    </source>
</evidence>
<dbReference type="Gene3D" id="3.30.710.10">
    <property type="entry name" value="Potassium Channel Kv1.1, Chain A"/>
    <property type="match status" value="1"/>
</dbReference>
<sequence length="190" mass="21213">PFTDKDADLILRSSDNADLYVHKLLLSLVSPFFRDMFTLPQSTTDAGDVKSDADKEFPVVPVGENLRILQALLVWVDPRCNPTLETLNDVGQVLQTAEKYDMSSVIRRIGSALAQSKHVEGDPLRVFAIAYRHRDLDGMKNLVKLAARETLKLTIPFEKAPLSEWRNISGDAVQQLYEYHAECGKVASAV</sequence>
<dbReference type="InterPro" id="IPR000210">
    <property type="entry name" value="BTB/POZ_dom"/>
</dbReference>
<feature type="domain" description="BTB" evidence="1">
    <location>
        <begin position="7"/>
        <end position="76"/>
    </location>
</feature>
<proteinExistence type="predicted"/>
<feature type="non-terminal residue" evidence="2">
    <location>
        <position position="190"/>
    </location>
</feature>
<dbReference type="SUPFAM" id="SSF54695">
    <property type="entry name" value="POZ domain"/>
    <property type="match status" value="1"/>
</dbReference>
<dbReference type="InterPro" id="IPR011333">
    <property type="entry name" value="SKP1/BTB/POZ_sf"/>
</dbReference>
<reference evidence="2" key="1">
    <citation type="submission" date="2023-03" db="EMBL/GenBank/DDBJ databases">
        <title>Massive genome expansion in bonnet fungi (Mycena s.s.) driven by repeated elements and novel gene families across ecological guilds.</title>
        <authorList>
            <consortium name="Lawrence Berkeley National Laboratory"/>
            <person name="Harder C.B."/>
            <person name="Miyauchi S."/>
            <person name="Viragh M."/>
            <person name="Kuo A."/>
            <person name="Thoen E."/>
            <person name="Andreopoulos B."/>
            <person name="Lu D."/>
            <person name="Skrede I."/>
            <person name="Drula E."/>
            <person name="Henrissat B."/>
            <person name="Morin E."/>
            <person name="Kohler A."/>
            <person name="Barry K."/>
            <person name="LaButti K."/>
            <person name="Morin E."/>
            <person name="Salamov A."/>
            <person name="Lipzen A."/>
            <person name="Mereny Z."/>
            <person name="Hegedus B."/>
            <person name="Baldrian P."/>
            <person name="Stursova M."/>
            <person name="Weitz H."/>
            <person name="Taylor A."/>
            <person name="Grigoriev I.V."/>
            <person name="Nagy L.G."/>
            <person name="Martin F."/>
            <person name="Kauserud H."/>
        </authorList>
    </citation>
    <scope>NUCLEOTIDE SEQUENCE</scope>
    <source>
        <strain evidence="2">CBHHK067</strain>
    </source>
</reference>
<accession>A0AAD7GII2</accession>
<dbReference type="Pfam" id="PF00651">
    <property type="entry name" value="BTB"/>
    <property type="match status" value="1"/>
</dbReference>
<organism evidence="2 3">
    <name type="scientific">Mycena rosella</name>
    <name type="common">Pink bonnet</name>
    <name type="synonym">Agaricus rosellus</name>
    <dbReference type="NCBI Taxonomy" id="1033263"/>
    <lineage>
        <taxon>Eukaryota</taxon>
        <taxon>Fungi</taxon>
        <taxon>Dikarya</taxon>
        <taxon>Basidiomycota</taxon>
        <taxon>Agaricomycotina</taxon>
        <taxon>Agaricomycetes</taxon>
        <taxon>Agaricomycetidae</taxon>
        <taxon>Agaricales</taxon>
        <taxon>Marasmiineae</taxon>
        <taxon>Mycenaceae</taxon>
        <taxon>Mycena</taxon>
    </lineage>
</organism>
<dbReference type="SMART" id="SM00225">
    <property type="entry name" value="BTB"/>
    <property type="match status" value="1"/>
</dbReference>
<dbReference type="EMBL" id="JARKIE010000034">
    <property type="protein sequence ID" value="KAJ7696527.1"/>
    <property type="molecule type" value="Genomic_DNA"/>
</dbReference>
<name>A0AAD7GII2_MYCRO</name>
<evidence type="ECO:0000313" key="2">
    <source>
        <dbReference type="EMBL" id="KAJ7696527.1"/>
    </source>
</evidence>
<evidence type="ECO:0000259" key="1">
    <source>
        <dbReference type="PROSITE" id="PS50097"/>
    </source>
</evidence>
<dbReference type="AlphaFoldDB" id="A0AAD7GII2"/>
<gene>
    <name evidence="2" type="ORF">B0H17DRAFT_845247</name>
</gene>
<protein>
    <recommendedName>
        <fullName evidence="1">BTB domain-containing protein</fullName>
    </recommendedName>
</protein>
<feature type="non-terminal residue" evidence="2">
    <location>
        <position position="1"/>
    </location>
</feature>
<comment type="caution">
    <text evidence="2">The sequence shown here is derived from an EMBL/GenBank/DDBJ whole genome shotgun (WGS) entry which is preliminary data.</text>
</comment>